<proteinExistence type="predicted"/>
<keyword evidence="1" id="KW-0812">Transmembrane</keyword>
<evidence type="ECO:0000313" key="3">
    <source>
        <dbReference type="Proteomes" id="UP001189619"/>
    </source>
</evidence>
<dbReference type="EMBL" id="OY569118">
    <property type="protein sequence ID" value="CAJ1002770.1"/>
    <property type="molecule type" value="Genomic_DNA"/>
</dbReference>
<dbReference type="AlphaFoldDB" id="A0AA48M7N5"/>
<sequence>MVRYGPVWVRMGIKGVMDVDSLLNLVKDYWPIVICLIVVVAAFQWIMRSLFRLFAVMAVIGVILVLVFHFSPEQVIDMGRTAVQTTQDAVQKTVVPILEAELKDADITFHDDGSYEVKTSSIRIIGKKGDSKATVYYKENKWEVDIGVLGDVFKEQLNKAETSQTTL</sequence>
<keyword evidence="3" id="KW-1185">Reference proteome</keyword>
<organism evidence="2 3">
    <name type="scientific">Brevibacillus aydinogluensis</name>
    <dbReference type="NCBI Taxonomy" id="927786"/>
    <lineage>
        <taxon>Bacteria</taxon>
        <taxon>Bacillati</taxon>
        <taxon>Bacillota</taxon>
        <taxon>Bacilli</taxon>
        <taxon>Bacillales</taxon>
        <taxon>Paenibacillaceae</taxon>
        <taxon>Brevibacillus</taxon>
    </lineage>
</organism>
<accession>A0AA48M7N5</accession>
<feature type="transmembrane region" description="Helical" evidence="1">
    <location>
        <begin position="53"/>
        <end position="71"/>
    </location>
</feature>
<gene>
    <name evidence="2" type="ORF">BSPP4475_10625</name>
</gene>
<evidence type="ECO:0000256" key="1">
    <source>
        <dbReference type="SAM" id="Phobius"/>
    </source>
</evidence>
<evidence type="ECO:0000313" key="2">
    <source>
        <dbReference type="EMBL" id="CAJ1002770.1"/>
    </source>
</evidence>
<keyword evidence="1" id="KW-1133">Transmembrane helix</keyword>
<name>A0AA48M7N5_9BACL</name>
<keyword evidence="1" id="KW-0472">Membrane</keyword>
<feature type="transmembrane region" description="Helical" evidence="1">
    <location>
        <begin position="29"/>
        <end position="46"/>
    </location>
</feature>
<dbReference type="Proteomes" id="UP001189619">
    <property type="component" value="Chromosome"/>
</dbReference>
<protein>
    <submittedName>
        <fullName evidence="2">DUF5668 domain-containing protein</fullName>
    </submittedName>
</protein>
<dbReference type="KEGG" id="bayd:BSPP4475_10625"/>
<reference evidence="2" key="1">
    <citation type="submission" date="2023-07" db="EMBL/GenBank/DDBJ databases">
        <authorList>
            <person name="Ivanov I."/>
            <person name="Teneva D."/>
            <person name="Stoikov I."/>
        </authorList>
    </citation>
    <scope>NUCLEOTIDE SEQUENCE</scope>
    <source>
        <strain evidence="2">4475</strain>
    </source>
</reference>